<sequence length="188" mass="19329">MTSLSSVALRGSAVVFADAPNPHLVKWKPSVRYADPLSWALVMAVGEATGSLGEDFTRAADRCSLIQVGAVGPRETWAQVASDAVRGFASPLRFPAATPSAPTGLSCIVHGLRGPTLALTMPVATGAEVALAMSVAWLQRGVVDWALIGSVLAVEGRPPGAGCLVLSRGTGPGVSVDVIARSLQFRAE</sequence>
<protein>
    <submittedName>
        <fullName evidence="1">Coronafacic acid synthetase</fullName>
    </submittedName>
</protein>
<comment type="caution">
    <text evidence="1">The sequence shown here is derived from an EMBL/GenBank/DDBJ whole genome shotgun (WGS) entry which is preliminary data.</text>
</comment>
<dbReference type="OrthoDB" id="5381991at2"/>
<evidence type="ECO:0000313" key="1">
    <source>
        <dbReference type="EMBL" id="RKG80819.1"/>
    </source>
</evidence>
<organism evidence="1 2">
    <name type="scientific">Corallococcus terminator</name>
    <dbReference type="NCBI Taxonomy" id="2316733"/>
    <lineage>
        <taxon>Bacteria</taxon>
        <taxon>Pseudomonadati</taxon>
        <taxon>Myxococcota</taxon>
        <taxon>Myxococcia</taxon>
        <taxon>Myxococcales</taxon>
        <taxon>Cystobacterineae</taxon>
        <taxon>Myxococcaceae</taxon>
        <taxon>Corallococcus</taxon>
    </lineage>
</organism>
<evidence type="ECO:0000313" key="2">
    <source>
        <dbReference type="Proteomes" id="UP000268094"/>
    </source>
</evidence>
<accession>A0A3A8IBH6</accession>
<dbReference type="SUPFAM" id="SSF53901">
    <property type="entry name" value="Thiolase-like"/>
    <property type="match status" value="1"/>
</dbReference>
<name>A0A3A8IBH6_9BACT</name>
<dbReference type="Gene3D" id="3.40.47.10">
    <property type="match status" value="1"/>
</dbReference>
<dbReference type="Proteomes" id="UP000268094">
    <property type="component" value="Unassembled WGS sequence"/>
</dbReference>
<dbReference type="InterPro" id="IPR016039">
    <property type="entry name" value="Thiolase-like"/>
</dbReference>
<proteinExistence type="predicted"/>
<gene>
    <name evidence="1" type="ORF">D7V88_27070</name>
</gene>
<dbReference type="AlphaFoldDB" id="A0A3A8IBH6"/>
<dbReference type="RefSeq" id="WP_120543514.1">
    <property type="nucleotide sequence ID" value="NZ_RAVZ01000220.1"/>
</dbReference>
<reference evidence="2" key="1">
    <citation type="submission" date="2018-09" db="EMBL/GenBank/DDBJ databases">
        <authorList>
            <person name="Livingstone P.G."/>
            <person name="Whitworth D.E."/>
        </authorList>
    </citation>
    <scope>NUCLEOTIDE SEQUENCE [LARGE SCALE GENOMIC DNA]</scope>
    <source>
        <strain evidence="2">CA054A</strain>
    </source>
</reference>
<dbReference type="EMBL" id="RAVZ01000220">
    <property type="protein sequence ID" value="RKG80819.1"/>
    <property type="molecule type" value="Genomic_DNA"/>
</dbReference>
<keyword evidence="2" id="KW-1185">Reference proteome</keyword>
<dbReference type="GO" id="GO:0016746">
    <property type="term" value="F:acyltransferase activity"/>
    <property type="evidence" value="ECO:0007669"/>
    <property type="project" value="InterPro"/>
</dbReference>